<evidence type="ECO:0000313" key="2">
    <source>
        <dbReference type="EMBL" id="KKK26840.1"/>
    </source>
</evidence>
<sequence>MPAVTSNGRSNRSGTSKLLVVLKLSSDLLGQFAPLPPPTPESKESKDKKKKGTSAPATPAAATTNKTSEISVDSPTKKEEIPSSPASSAADPPLPPSSVDNASDAASTPAPGASAADTPRRKGVPGPKPGSKRGLTQADSLLKPRAKPGPKKKPRLEDGITENVRLSGAHRLGPKANTGAINAGLRALDRSGAPCRKWERKPLQLKSFTGAQWQLPTWRTPRPQKHEENEGVKEGALETGDSDSKANQSVSVVASEKSNSGDGDLTPLPPSIVEPSSPAIAMAA</sequence>
<gene>
    <name evidence="2" type="ORF">ARAM_003388</name>
</gene>
<feature type="compositionally biased region" description="Basic and acidic residues" evidence="1">
    <location>
        <begin position="224"/>
        <end position="236"/>
    </location>
</feature>
<dbReference type="GO" id="GO:0031011">
    <property type="term" value="C:Ino80 complex"/>
    <property type="evidence" value="ECO:0007669"/>
    <property type="project" value="InterPro"/>
</dbReference>
<dbReference type="PANTHER" id="PTHR28061">
    <property type="entry name" value="INO EIGHTY SUBUNIT 4"/>
    <property type="match status" value="1"/>
</dbReference>
<feature type="compositionally biased region" description="Low complexity" evidence="1">
    <location>
        <begin position="53"/>
        <end position="68"/>
    </location>
</feature>
<dbReference type="PANTHER" id="PTHR28061:SF1">
    <property type="entry name" value="INO80 COMPLEX SUBUNIT 4"/>
    <property type="match status" value="1"/>
</dbReference>
<feature type="compositionally biased region" description="Low complexity" evidence="1">
    <location>
        <begin position="82"/>
        <end position="91"/>
    </location>
</feature>
<dbReference type="EMBL" id="JZBS01000231">
    <property type="protein sequence ID" value="KKK26840.1"/>
    <property type="molecule type" value="Genomic_DNA"/>
</dbReference>
<name>A0A0F8XBB6_9EURO</name>
<organism evidence="2 3">
    <name type="scientific">Aspergillus rambellii</name>
    <dbReference type="NCBI Taxonomy" id="308745"/>
    <lineage>
        <taxon>Eukaryota</taxon>
        <taxon>Fungi</taxon>
        <taxon>Dikarya</taxon>
        <taxon>Ascomycota</taxon>
        <taxon>Pezizomycotina</taxon>
        <taxon>Eurotiomycetes</taxon>
        <taxon>Eurotiomycetidae</taxon>
        <taxon>Eurotiales</taxon>
        <taxon>Aspergillaceae</taxon>
        <taxon>Aspergillus</taxon>
        <taxon>Aspergillus subgen. Nidulantes</taxon>
    </lineage>
</organism>
<dbReference type="STRING" id="308745.A0A0F8XBB6"/>
<dbReference type="Proteomes" id="UP000034291">
    <property type="component" value="Unassembled WGS sequence"/>
</dbReference>
<accession>A0A0F8XBB6</accession>
<proteinExistence type="predicted"/>
<dbReference type="OrthoDB" id="4093188at2759"/>
<dbReference type="Pfam" id="PF08193">
    <property type="entry name" value="INO80_Ies4"/>
    <property type="match status" value="1"/>
</dbReference>
<feature type="region of interest" description="Disordered" evidence="1">
    <location>
        <begin position="212"/>
        <end position="284"/>
    </location>
</feature>
<evidence type="ECO:0000256" key="1">
    <source>
        <dbReference type="SAM" id="MobiDB-lite"/>
    </source>
</evidence>
<keyword evidence="3" id="KW-1185">Reference proteome</keyword>
<dbReference type="InterPro" id="IPR013175">
    <property type="entry name" value="INO80_su_Ies4"/>
</dbReference>
<comment type="caution">
    <text evidence="2">The sequence shown here is derived from an EMBL/GenBank/DDBJ whole genome shotgun (WGS) entry which is preliminary data.</text>
</comment>
<feature type="region of interest" description="Disordered" evidence="1">
    <location>
        <begin position="30"/>
        <end position="181"/>
    </location>
</feature>
<dbReference type="GO" id="GO:0006338">
    <property type="term" value="P:chromatin remodeling"/>
    <property type="evidence" value="ECO:0007669"/>
    <property type="project" value="InterPro"/>
</dbReference>
<reference evidence="2 3" key="1">
    <citation type="submission" date="2015-02" db="EMBL/GenBank/DDBJ databases">
        <title>Draft Genome Sequences of Two Closely-Related Aflatoxigenic Aspergillus Species Obtained from the Cote d'Ivoire.</title>
        <authorList>
            <person name="Moore G.G."/>
            <person name="Beltz S.B."/>
            <person name="Mack B.M."/>
        </authorList>
    </citation>
    <scope>NUCLEOTIDE SEQUENCE [LARGE SCALE GENOMIC DNA]</scope>
    <source>
        <strain evidence="2 3">SRRC1468</strain>
    </source>
</reference>
<evidence type="ECO:0000313" key="3">
    <source>
        <dbReference type="Proteomes" id="UP000034291"/>
    </source>
</evidence>
<dbReference type="AlphaFoldDB" id="A0A0F8XBB6"/>
<feature type="compositionally biased region" description="Low complexity" evidence="1">
    <location>
        <begin position="102"/>
        <end position="117"/>
    </location>
</feature>
<feature type="compositionally biased region" description="Polar residues" evidence="1">
    <location>
        <begin position="245"/>
        <end position="261"/>
    </location>
</feature>
<evidence type="ECO:0008006" key="4">
    <source>
        <dbReference type="Google" id="ProtNLM"/>
    </source>
</evidence>
<protein>
    <recommendedName>
        <fullName evidence="4">INO80 complex, subunit Ies4</fullName>
    </recommendedName>
</protein>
<feature type="compositionally biased region" description="Basic residues" evidence="1">
    <location>
        <begin position="144"/>
        <end position="154"/>
    </location>
</feature>